<sequence>MAEDNEDRLIHVLGTVDLQQGTGEFLYVNPIRAGGVPAAGVNAGASGSPDSAAPPPRPFELVAQSAQGRELGRFRPPILLPSEAGDNPTDGMIDVAIPFVEGMRRLVLLYAGKEAAVFEAGPPAAVAAGGPASGPAIAMGAAPLGHPEKREMTVEGVSKGEPGVSYTVQVRPEGHQAWQTIAVGKNSPDFQLDRNQFPGAASASVRVLRSTGFDSEVIDEKEVDLRFGE</sequence>
<organism evidence="1 2">
    <name type="scientific">Microvirga lotononidis</name>
    <dbReference type="NCBI Taxonomy" id="864069"/>
    <lineage>
        <taxon>Bacteria</taxon>
        <taxon>Pseudomonadati</taxon>
        <taxon>Pseudomonadota</taxon>
        <taxon>Alphaproteobacteria</taxon>
        <taxon>Hyphomicrobiales</taxon>
        <taxon>Methylobacteriaceae</taxon>
        <taxon>Microvirga</taxon>
    </lineage>
</organism>
<dbReference type="PATRIC" id="fig|864069.3.peg.144"/>
<dbReference type="EMBL" id="JH660633">
    <property type="protein sequence ID" value="EIM31151.1"/>
    <property type="molecule type" value="Genomic_DNA"/>
</dbReference>
<protein>
    <submittedName>
        <fullName evidence="1">Uncharacterized protein</fullName>
    </submittedName>
</protein>
<evidence type="ECO:0000313" key="1">
    <source>
        <dbReference type="EMBL" id="EIM31151.1"/>
    </source>
</evidence>
<gene>
    <name evidence="1" type="ORF">MicloDRAFT_00001410</name>
</gene>
<reference evidence="1 2" key="1">
    <citation type="submission" date="2012-02" db="EMBL/GenBank/DDBJ databases">
        <title>Improved High-Quality Draft sequence of Microvirga sp. WSM3557.</title>
        <authorList>
            <consortium name="US DOE Joint Genome Institute"/>
            <person name="Lucas S."/>
            <person name="Han J."/>
            <person name="Lapidus A."/>
            <person name="Cheng J.-F."/>
            <person name="Goodwin L."/>
            <person name="Pitluck S."/>
            <person name="Peters L."/>
            <person name="Zhang X."/>
            <person name="Detter J.C."/>
            <person name="Han C."/>
            <person name="Tapia R."/>
            <person name="Land M."/>
            <person name="Hauser L."/>
            <person name="Kyrpides N."/>
            <person name="Ivanova N."/>
            <person name="Pagani I."/>
            <person name="Brau L."/>
            <person name="Yates R."/>
            <person name="O'Hara G."/>
            <person name="Rui T."/>
            <person name="Howieson J."/>
            <person name="Reeve W."/>
            <person name="Woyke T."/>
        </authorList>
    </citation>
    <scope>NUCLEOTIDE SEQUENCE [LARGE SCALE GENOMIC DNA]</scope>
    <source>
        <strain evidence="1 2">WSM3557</strain>
    </source>
</reference>
<name>I4Z4K9_9HYPH</name>
<dbReference type="AlphaFoldDB" id="I4Z4K9"/>
<accession>I4Z4K9</accession>
<proteinExistence type="predicted"/>
<keyword evidence="2" id="KW-1185">Reference proteome</keyword>
<evidence type="ECO:0000313" key="2">
    <source>
        <dbReference type="Proteomes" id="UP000003947"/>
    </source>
</evidence>
<dbReference type="RefSeq" id="WP_009488619.1">
    <property type="nucleotide sequence ID" value="NZ_CP141049.1"/>
</dbReference>
<dbReference type="STRING" id="864069.MicloDRAFT_00001410"/>
<dbReference type="HOGENOM" id="CLU_1297823_0_0_5"/>
<dbReference type="OrthoDB" id="8480852at2"/>
<dbReference type="Proteomes" id="UP000003947">
    <property type="component" value="Unassembled WGS sequence"/>
</dbReference>
<dbReference type="eggNOG" id="ENOG5032Y60">
    <property type="taxonomic scope" value="Bacteria"/>
</dbReference>